<dbReference type="Pfam" id="PF00534">
    <property type="entry name" value="Glycos_transf_1"/>
    <property type="match status" value="1"/>
</dbReference>
<dbReference type="Proteomes" id="UP000223173">
    <property type="component" value="Segment"/>
</dbReference>
<dbReference type="InterPro" id="IPR001296">
    <property type="entry name" value="Glyco_trans_1"/>
</dbReference>
<dbReference type="EMBL" id="KX467643">
    <property type="protein sequence ID" value="AOS58399.1"/>
    <property type="molecule type" value="Genomic_DNA"/>
</dbReference>
<feature type="domain" description="Glycosyl transferase family 1" evidence="1">
    <location>
        <begin position="179"/>
        <end position="226"/>
    </location>
</feature>
<keyword evidence="2" id="KW-0808">Transferase</keyword>
<protein>
    <submittedName>
        <fullName evidence="2">Lipothrixviral glycosyltransferase</fullName>
    </submittedName>
</protein>
<dbReference type="SUPFAM" id="SSF53756">
    <property type="entry name" value="UDP-Glycosyltransferase/glycogen phosphorylase"/>
    <property type="match status" value="1"/>
</dbReference>
<name>A0A1D8BJA3_SIFV</name>
<sequence>MLLREIITHVPCTNCGFYVIFNNVKQRFKKYKLTQSLLSPSYFNITDAKSFVETYSCVYKDKPMIVWIDTPYYVERGCNMRRAKVYVTSHYVKKLLNGIIHVDGVLRPPFNQVVYDERGSNVKKEYLFTVLASEPGDDTVIRKRVKYTLDILRQLNMRNSTLVISNVGDFDMRSYTLDEREKYRLLHKSYFYLSLSKNEGFGLPLMEAMSVGTPAVYVNAFAFKEYAVGIPIDPYDVIVEETPYGKMDNYLIHDNDVRNALQEARECIKTSCYDDLSVKALKRSKEFEISDIEEKILSDLKSVMRHR</sequence>
<reference evidence="2" key="1">
    <citation type="journal article" date="2014" name="Mol. Microbiol.">
        <title>Inter-viral conflicts that exploit host CRISPR immune systems of Sulfolobus.</title>
        <authorList>
            <person name="Erdmann S."/>
            <person name="Le Moine Bauer S."/>
            <person name="Garrett R.A."/>
        </authorList>
    </citation>
    <scope>NUCLEOTIDE SEQUENCE [LARGE SCALE GENOMIC DNA]</scope>
</reference>
<gene>
    <name evidence="2" type="primary">SIFV2_gp44</name>
</gene>
<dbReference type="Gene3D" id="3.40.50.2000">
    <property type="entry name" value="Glycogen Phosphorylase B"/>
    <property type="match status" value="1"/>
</dbReference>
<proteinExistence type="predicted"/>
<dbReference type="GO" id="GO:0016757">
    <property type="term" value="F:glycosyltransferase activity"/>
    <property type="evidence" value="ECO:0007669"/>
    <property type="project" value="InterPro"/>
</dbReference>
<evidence type="ECO:0000259" key="1">
    <source>
        <dbReference type="Pfam" id="PF00534"/>
    </source>
</evidence>
<evidence type="ECO:0000313" key="2">
    <source>
        <dbReference type="EMBL" id="AOS58399.1"/>
    </source>
</evidence>
<accession>A0A1D8BJA3</accession>
<organism evidence="2">
    <name type="scientific">Sulfolobus islandicus filamentous virus 2</name>
    <dbReference type="NCBI Taxonomy" id="1902331"/>
    <lineage>
        <taxon>Viruses</taxon>
        <taxon>Adnaviria</taxon>
        <taxon>Zilligvirae</taxon>
        <taxon>Taleaviricota</taxon>
        <taxon>Tokiviricetes</taxon>
        <taxon>Ligamenvirales</taxon>
        <taxon>Lipothrixviridae</taxon>
        <taxon>Betalipothrixvirus</taxon>
        <taxon>Betalipothrixvirus hveragerdiense</taxon>
        <taxon>Sulfolobus islandicus filamentous virus</taxon>
    </lineage>
</organism>
<reference evidence="2" key="2">
    <citation type="submission" date="2016-06" db="EMBL/GenBank/DDBJ databases">
        <authorList>
            <person name="Kjaerup R.B."/>
            <person name="Dalgaard T.S."/>
            <person name="Juul-Madsen H.R."/>
        </authorList>
    </citation>
    <scope>NUCLEOTIDE SEQUENCE</scope>
</reference>